<evidence type="ECO:0000313" key="3">
    <source>
        <dbReference type="Proteomes" id="UP001230504"/>
    </source>
</evidence>
<dbReference type="AlphaFoldDB" id="A0AAD8PWZ5"/>
<evidence type="ECO:0000313" key="2">
    <source>
        <dbReference type="EMBL" id="KAK1585601.1"/>
    </source>
</evidence>
<dbReference type="RefSeq" id="XP_060412622.1">
    <property type="nucleotide sequence ID" value="XM_060560165.1"/>
</dbReference>
<keyword evidence="3" id="KW-1185">Reference proteome</keyword>
<sequence length="176" mass="19631">MLWLLLLLLIVVAAAAGAVVGEEEKERACNVGGEGCRGNRLGLLNGRGCNINKQDVEVSKGRQPANWSDFPNLFLFAIGPEDIPIEYKQAWLSDEVDRRERMQDPVDHTQATRAIKCQVIEDCGRILGRFIKPSPGDGTVYARLERCSQKRCSPTASWVWALVWRAEEHAGSRIDL</sequence>
<dbReference type="EMBL" id="JAHLJV010000043">
    <property type="protein sequence ID" value="KAK1585601.1"/>
    <property type="molecule type" value="Genomic_DNA"/>
</dbReference>
<reference evidence="2" key="1">
    <citation type="submission" date="2021-06" db="EMBL/GenBank/DDBJ databases">
        <title>Comparative genomics, transcriptomics and evolutionary studies reveal genomic signatures of adaptation to plant cell wall in hemibiotrophic fungi.</title>
        <authorList>
            <consortium name="DOE Joint Genome Institute"/>
            <person name="Baroncelli R."/>
            <person name="Diaz J.F."/>
            <person name="Benocci T."/>
            <person name="Peng M."/>
            <person name="Battaglia E."/>
            <person name="Haridas S."/>
            <person name="Andreopoulos W."/>
            <person name="Labutti K."/>
            <person name="Pangilinan J."/>
            <person name="Floch G.L."/>
            <person name="Makela M.R."/>
            <person name="Henrissat B."/>
            <person name="Grigoriev I.V."/>
            <person name="Crouch J.A."/>
            <person name="De Vries R.P."/>
            <person name="Sukno S.A."/>
            <person name="Thon M.R."/>
        </authorList>
    </citation>
    <scope>NUCLEOTIDE SEQUENCE</scope>
    <source>
        <strain evidence="2">CBS 125086</strain>
    </source>
</reference>
<evidence type="ECO:0000256" key="1">
    <source>
        <dbReference type="SAM" id="SignalP"/>
    </source>
</evidence>
<accession>A0AAD8PWZ5</accession>
<gene>
    <name evidence="2" type="ORF">LY79DRAFT_581015</name>
</gene>
<protein>
    <submittedName>
        <fullName evidence="2">Uncharacterized protein</fullName>
    </submittedName>
</protein>
<name>A0AAD8PWZ5_9PEZI</name>
<organism evidence="2 3">
    <name type="scientific">Colletotrichum navitas</name>
    <dbReference type="NCBI Taxonomy" id="681940"/>
    <lineage>
        <taxon>Eukaryota</taxon>
        <taxon>Fungi</taxon>
        <taxon>Dikarya</taxon>
        <taxon>Ascomycota</taxon>
        <taxon>Pezizomycotina</taxon>
        <taxon>Sordariomycetes</taxon>
        <taxon>Hypocreomycetidae</taxon>
        <taxon>Glomerellales</taxon>
        <taxon>Glomerellaceae</taxon>
        <taxon>Colletotrichum</taxon>
        <taxon>Colletotrichum graminicola species complex</taxon>
    </lineage>
</organism>
<feature type="signal peptide" evidence="1">
    <location>
        <begin position="1"/>
        <end position="17"/>
    </location>
</feature>
<keyword evidence="1" id="KW-0732">Signal</keyword>
<proteinExistence type="predicted"/>
<comment type="caution">
    <text evidence="2">The sequence shown here is derived from an EMBL/GenBank/DDBJ whole genome shotgun (WGS) entry which is preliminary data.</text>
</comment>
<dbReference type="Proteomes" id="UP001230504">
    <property type="component" value="Unassembled WGS sequence"/>
</dbReference>
<feature type="chain" id="PRO_5042093668" evidence="1">
    <location>
        <begin position="18"/>
        <end position="176"/>
    </location>
</feature>
<dbReference type="GeneID" id="85444405"/>